<dbReference type="AlphaFoldDB" id="A0A1Y1IHZ7"/>
<keyword evidence="3 8" id="KW-0812">Transmembrane</keyword>
<comment type="subcellular location">
    <subcellularLocation>
        <location evidence="1">Membrane</location>
        <topology evidence="1">Multi-pass membrane protein</topology>
    </subcellularLocation>
</comment>
<reference evidence="9 10" key="1">
    <citation type="journal article" date="2014" name="Nat. Commun.">
        <title>Klebsormidium flaccidum genome reveals primary factors for plant terrestrial adaptation.</title>
        <authorList>
            <person name="Hori K."/>
            <person name="Maruyama F."/>
            <person name="Fujisawa T."/>
            <person name="Togashi T."/>
            <person name="Yamamoto N."/>
            <person name="Seo M."/>
            <person name="Sato S."/>
            <person name="Yamada T."/>
            <person name="Mori H."/>
            <person name="Tajima N."/>
            <person name="Moriyama T."/>
            <person name="Ikeuchi M."/>
            <person name="Watanabe M."/>
            <person name="Wada H."/>
            <person name="Kobayashi K."/>
            <person name="Saito M."/>
            <person name="Masuda T."/>
            <person name="Sasaki-Sekimoto Y."/>
            <person name="Mashiguchi K."/>
            <person name="Awai K."/>
            <person name="Shimojima M."/>
            <person name="Masuda S."/>
            <person name="Iwai M."/>
            <person name="Nobusawa T."/>
            <person name="Narise T."/>
            <person name="Kondo S."/>
            <person name="Saito H."/>
            <person name="Sato R."/>
            <person name="Murakawa M."/>
            <person name="Ihara Y."/>
            <person name="Oshima-Yamada Y."/>
            <person name="Ohtaka K."/>
            <person name="Satoh M."/>
            <person name="Sonobe K."/>
            <person name="Ishii M."/>
            <person name="Ohtani R."/>
            <person name="Kanamori-Sato M."/>
            <person name="Honoki R."/>
            <person name="Miyazaki D."/>
            <person name="Mochizuki H."/>
            <person name="Umetsu J."/>
            <person name="Higashi K."/>
            <person name="Shibata D."/>
            <person name="Kamiya Y."/>
            <person name="Sato N."/>
            <person name="Nakamura Y."/>
            <person name="Tabata S."/>
            <person name="Ida S."/>
            <person name="Kurokawa K."/>
            <person name="Ohta H."/>
        </authorList>
    </citation>
    <scope>NUCLEOTIDE SEQUENCE [LARGE SCALE GENOMIC DNA]</scope>
    <source>
        <strain evidence="9 10">NIES-2285</strain>
    </source>
</reference>
<dbReference type="GO" id="GO:0038023">
    <property type="term" value="F:signaling receptor activity"/>
    <property type="evidence" value="ECO:0000318"/>
    <property type="project" value="GO_Central"/>
</dbReference>
<feature type="transmembrane region" description="Helical" evidence="8">
    <location>
        <begin position="317"/>
        <end position="336"/>
    </location>
</feature>
<keyword evidence="4 8" id="KW-1133">Transmembrane helix</keyword>
<feature type="transmembrane region" description="Helical" evidence="8">
    <location>
        <begin position="118"/>
        <end position="138"/>
    </location>
</feature>
<organism evidence="9 10">
    <name type="scientific">Klebsormidium nitens</name>
    <name type="common">Green alga</name>
    <name type="synonym">Ulothrix nitens</name>
    <dbReference type="NCBI Taxonomy" id="105231"/>
    <lineage>
        <taxon>Eukaryota</taxon>
        <taxon>Viridiplantae</taxon>
        <taxon>Streptophyta</taxon>
        <taxon>Klebsormidiophyceae</taxon>
        <taxon>Klebsormidiales</taxon>
        <taxon>Klebsormidiaceae</taxon>
        <taxon>Klebsormidium</taxon>
    </lineage>
</organism>
<evidence type="ECO:0000256" key="5">
    <source>
        <dbReference type="ARBA" id="ARBA00023136"/>
    </source>
</evidence>
<feature type="transmembrane region" description="Helical" evidence="8">
    <location>
        <begin position="348"/>
        <end position="366"/>
    </location>
</feature>
<keyword evidence="6" id="KW-0862">Zinc</keyword>
<dbReference type="PANTHER" id="PTHR20855:SF52">
    <property type="entry name" value="ADIPONECTIN RECEPTOR PROTEIN"/>
    <property type="match status" value="1"/>
</dbReference>
<name>A0A1Y1IHZ7_KLENI</name>
<feature type="binding site" evidence="6">
    <location>
        <position position="389"/>
    </location>
    <ligand>
        <name>Zn(2+)</name>
        <dbReference type="ChEBI" id="CHEBI:29105"/>
    </ligand>
</feature>
<sequence>MDDPLSASGLRRREVAVPNPTSDADGGSPSASPRRSGRFSEVVEQLERAGSSVKETLERAQDQASETWKAAKKRYHLMDFHEMPAYLQDNEFIRHYYRGEMPLKHAALSLFKVHNETLNIWTHFLGFLLFVALTIYTWRTLPLPRPSLPHIPSFVDLLHLRQHFPTISHALEMADLPHLRSLLTTMGDGVSATLEDFAVAAQALLAGKGVGVPQLVVTRWPFFVFLAGAMTCLLSSATCHLLACHSHRTSAIIWRFDYCGIAVMVATSFFPPVYYSFLCDPLWRYMYLIGISVIGLCCIAVSLIPTFQTAKWRTFRASMFAGMGMAGIIPCLHKLAVLPHESVVWKTTRLEAAMGALYLIGALFYSTRIPERWKPGTFDIAGSSHQIFHLFVLAAAYLHYNTGLIYLDWRDKTGCPP</sequence>
<dbReference type="Pfam" id="PF03006">
    <property type="entry name" value="HlyIII"/>
    <property type="match status" value="1"/>
</dbReference>
<accession>A0A1Y1IHZ7</accession>
<evidence type="ECO:0000256" key="4">
    <source>
        <dbReference type="ARBA" id="ARBA00022989"/>
    </source>
</evidence>
<dbReference type="EMBL" id="DF237438">
    <property type="protein sequence ID" value="GAQ89129.1"/>
    <property type="molecule type" value="Genomic_DNA"/>
</dbReference>
<evidence type="ECO:0000313" key="10">
    <source>
        <dbReference type="Proteomes" id="UP000054558"/>
    </source>
</evidence>
<feature type="transmembrane region" description="Helical" evidence="8">
    <location>
        <begin position="387"/>
        <end position="407"/>
    </location>
</feature>
<dbReference type="GO" id="GO:0046872">
    <property type="term" value="F:metal ion binding"/>
    <property type="evidence" value="ECO:0007669"/>
    <property type="project" value="UniProtKB-KW"/>
</dbReference>
<keyword evidence="6" id="KW-0479">Metal-binding</keyword>
<dbReference type="PANTHER" id="PTHR20855">
    <property type="entry name" value="ADIPOR/PROGESTIN RECEPTOR-RELATED"/>
    <property type="match status" value="1"/>
</dbReference>
<feature type="transmembrane region" description="Helical" evidence="8">
    <location>
        <begin position="256"/>
        <end position="277"/>
    </location>
</feature>
<proteinExistence type="inferred from homology"/>
<dbReference type="OMA" id="EHECNDE"/>
<dbReference type="InterPro" id="IPR004254">
    <property type="entry name" value="AdipoR/HlyIII-related"/>
</dbReference>
<feature type="binding site" evidence="6">
    <location>
        <position position="240"/>
    </location>
    <ligand>
        <name>Zn(2+)</name>
        <dbReference type="ChEBI" id="CHEBI:29105"/>
    </ligand>
</feature>
<feature type="region of interest" description="Disordered" evidence="7">
    <location>
        <begin position="1"/>
        <end position="41"/>
    </location>
</feature>
<keyword evidence="5 8" id="KW-0472">Membrane</keyword>
<evidence type="ECO:0000256" key="7">
    <source>
        <dbReference type="SAM" id="MobiDB-lite"/>
    </source>
</evidence>
<protein>
    <submittedName>
        <fullName evidence="9">Uncharacterized protein</fullName>
    </submittedName>
</protein>
<feature type="transmembrane region" description="Helical" evidence="8">
    <location>
        <begin position="283"/>
        <end position="305"/>
    </location>
</feature>
<gene>
    <name evidence="9" type="ORF">KFL_004890120</name>
</gene>
<dbReference type="GO" id="GO:0016020">
    <property type="term" value="C:membrane"/>
    <property type="evidence" value="ECO:0007669"/>
    <property type="project" value="UniProtKB-SubCell"/>
</dbReference>
<comment type="similarity">
    <text evidence="2">Belongs to the ADIPOR family.</text>
</comment>
<evidence type="ECO:0000256" key="8">
    <source>
        <dbReference type="SAM" id="Phobius"/>
    </source>
</evidence>
<dbReference type="GO" id="GO:0009744">
    <property type="term" value="P:response to sucrose"/>
    <property type="evidence" value="ECO:0007669"/>
    <property type="project" value="UniProtKB-ARBA"/>
</dbReference>
<dbReference type="STRING" id="105231.A0A1Y1IHZ7"/>
<keyword evidence="10" id="KW-1185">Reference proteome</keyword>
<evidence type="ECO:0000256" key="3">
    <source>
        <dbReference type="ARBA" id="ARBA00022692"/>
    </source>
</evidence>
<evidence type="ECO:0000256" key="6">
    <source>
        <dbReference type="PIRSR" id="PIRSR604254-1"/>
    </source>
</evidence>
<feature type="binding site" evidence="6">
    <location>
        <position position="385"/>
    </location>
    <ligand>
        <name>Zn(2+)</name>
        <dbReference type="ChEBI" id="CHEBI:29105"/>
    </ligand>
</feature>
<evidence type="ECO:0000313" key="9">
    <source>
        <dbReference type="EMBL" id="GAQ89129.1"/>
    </source>
</evidence>
<evidence type="ECO:0000256" key="1">
    <source>
        <dbReference type="ARBA" id="ARBA00004141"/>
    </source>
</evidence>
<evidence type="ECO:0000256" key="2">
    <source>
        <dbReference type="ARBA" id="ARBA00007018"/>
    </source>
</evidence>
<dbReference type="OrthoDB" id="529367at2759"/>
<dbReference type="Proteomes" id="UP000054558">
    <property type="component" value="Unassembled WGS sequence"/>
</dbReference>
<feature type="transmembrane region" description="Helical" evidence="8">
    <location>
        <begin position="222"/>
        <end position="244"/>
    </location>
</feature>